<dbReference type="EMBL" id="WJBH02000009">
    <property type="protein sequence ID" value="KAI9553699.1"/>
    <property type="molecule type" value="Genomic_DNA"/>
</dbReference>
<organism evidence="2 3">
    <name type="scientific">Daphnia sinensis</name>
    <dbReference type="NCBI Taxonomy" id="1820382"/>
    <lineage>
        <taxon>Eukaryota</taxon>
        <taxon>Metazoa</taxon>
        <taxon>Ecdysozoa</taxon>
        <taxon>Arthropoda</taxon>
        <taxon>Crustacea</taxon>
        <taxon>Branchiopoda</taxon>
        <taxon>Diplostraca</taxon>
        <taxon>Cladocera</taxon>
        <taxon>Anomopoda</taxon>
        <taxon>Daphniidae</taxon>
        <taxon>Daphnia</taxon>
        <taxon>Daphnia similis group</taxon>
    </lineage>
</organism>
<feature type="compositionally biased region" description="Polar residues" evidence="1">
    <location>
        <begin position="92"/>
        <end position="105"/>
    </location>
</feature>
<dbReference type="GO" id="GO:0003676">
    <property type="term" value="F:nucleic acid binding"/>
    <property type="evidence" value="ECO:0007669"/>
    <property type="project" value="InterPro"/>
</dbReference>
<evidence type="ECO:0000313" key="3">
    <source>
        <dbReference type="Proteomes" id="UP000820818"/>
    </source>
</evidence>
<comment type="caution">
    <text evidence="2">The sequence shown here is derived from an EMBL/GenBank/DDBJ whole genome shotgun (WGS) entry which is preliminary data.</text>
</comment>
<dbReference type="InterPro" id="IPR036397">
    <property type="entry name" value="RNaseH_sf"/>
</dbReference>
<dbReference type="Proteomes" id="UP000820818">
    <property type="component" value="Linkage Group LG9"/>
</dbReference>
<dbReference type="AlphaFoldDB" id="A0AAD5KJF4"/>
<reference evidence="2 3" key="1">
    <citation type="submission" date="2022-05" db="EMBL/GenBank/DDBJ databases">
        <title>A multi-omics perspective on studying reproductive biology in Daphnia sinensis.</title>
        <authorList>
            <person name="Jia J."/>
        </authorList>
    </citation>
    <scope>NUCLEOTIDE SEQUENCE [LARGE SCALE GENOMIC DNA]</scope>
    <source>
        <strain evidence="2 3">WSL</strain>
    </source>
</reference>
<feature type="region of interest" description="Disordered" evidence="1">
    <location>
        <begin position="91"/>
        <end position="117"/>
    </location>
</feature>
<dbReference type="Gene3D" id="3.30.420.10">
    <property type="entry name" value="Ribonuclease H-like superfamily/Ribonuclease H"/>
    <property type="match status" value="1"/>
</dbReference>
<sequence length="117" mass="12672">MASTCRAKAATTFAALNQEVPESTKRVYTGGSKSMETDPTTTACAVYSLTLNFENAWTLTAGNSVFSAELIAIGQALKLVYNLDDHPAERFQLSNKNHNVSNPDQQRGGERRTGNDS</sequence>
<protein>
    <submittedName>
        <fullName evidence="2">Uncharacterized protein</fullName>
    </submittedName>
</protein>
<proteinExistence type="predicted"/>
<evidence type="ECO:0000313" key="2">
    <source>
        <dbReference type="EMBL" id="KAI9553699.1"/>
    </source>
</evidence>
<gene>
    <name evidence="2" type="ORF">GHT06_021627</name>
</gene>
<feature type="compositionally biased region" description="Basic and acidic residues" evidence="1">
    <location>
        <begin position="107"/>
        <end position="117"/>
    </location>
</feature>
<name>A0AAD5KJF4_9CRUS</name>
<keyword evidence="3" id="KW-1185">Reference proteome</keyword>
<evidence type="ECO:0000256" key="1">
    <source>
        <dbReference type="SAM" id="MobiDB-lite"/>
    </source>
</evidence>
<accession>A0AAD5KJF4</accession>